<dbReference type="EC" id="1.1.1.35" evidence="1"/>
<gene>
    <name evidence="1" type="primary">fadJ_3</name>
    <name evidence="1" type="ORF">NCTC6754_04360</name>
</gene>
<dbReference type="GO" id="GO:0003857">
    <property type="term" value="F:(3S)-3-hydroxyacyl-CoA dehydrogenase (NAD+) activity"/>
    <property type="evidence" value="ECO:0007669"/>
    <property type="project" value="UniProtKB-EC"/>
</dbReference>
<organism evidence="1 2">
    <name type="scientific">Salmonella enterica I</name>
    <dbReference type="NCBI Taxonomy" id="59201"/>
    <lineage>
        <taxon>Bacteria</taxon>
        <taxon>Pseudomonadati</taxon>
        <taxon>Pseudomonadota</taxon>
        <taxon>Gammaproteobacteria</taxon>
        <taxon>Enterobacterales</taxon>
        <taxon>Enterobacteriaceae</taxon>
        <taxon>Salmonella</taxon>
    </lineage>
</organism>
<dbReference type="Proteomes" id="UP000269208">
    <property type="component" value="Chromosome"/>
</dbReference>
<dbReference type="InterPro" id="IPR029045">
    <property type="entry name" value="ClpP/crotonase-like_dom_sf"/>
</dbReference>
<accession>A0A447TYT5</accession>
<reference evidence="1 2" key="1">
    <citation type="submission" date="2018-12" db="EMBL/GenBank/DDBJ databases">
        <authorList>
            <consortium name="Pathogen Informatics"/>
        </authorList>
    </citation>
    <scope>NUCLEOTIDE SEQUENCE [LARGE SCALE GENOMIC DNA]</scope>
    <source>
        <strain evidence="1 2">NCTC6754</strain>
    </source>
</reference>
<dbReference type="AlphaFoldDB" id="A0A447TYT5"/>
<keyword evidence="1" id="KW-0560">Oxidoreductase</keyword>
<proteinExistence type="predicted"/>
<dbReference type="Gene3D" id="3.90.226.10">
    <property type="entry name" value="2-enoyl-CoA Hydratase, Chain A, domain 1"/>
    <property type="match status" value="1"/>
</dbReference>
<name>A0A447TYT5_SALET</name>
<evidence type="ECO:0000313" key="1">
    <source>
        <dbReference type="EMBL" id="VEB56411.1"/>
    </source>
</evidence>
<dbReference type="PROSITE" id="PS51257">
    <property type="entry name" value="PROKAR_LIPOPROTEIN"/>
    <property type="match status" value="1"/>
</dbReference>
<protein>
    <submittedName>
        <fullName evidence="1">Fatty acid oxidation complex alpha subunit</fullName>
        <ecNumber evidence="1">1.1.1.35</ecNumber>
    </submittedName>
</protein>
<dbReference type="SUPFAM" id="SSF52096">
    <property type="entry name" value="ClpP/crotonase"/>
    <property type="match status" value="1"/>
</dbReference>
<evidence type="ECO:0000313" key="2">
    <source>
        <dbReference type="Proteomes" id="UP000269208"/>
    </source>
</evidence>
<dbReference type="EMBL" id="LR134190">
    <property type="protein sequence ID" value="VEB56411.1"/>
    <property type="molecule type" value="Genomic_DNA"/>
</dbReference>
<sequence>MILTGKQLRARQALKAGLVDDVVPQNYFTGSGCRAG</sequence>